<dbReference type="Pfam" id="PF12729">
    <property type="entry name" value="4HB_MCP_1"/>
    <property type="match status" value="1"/>
</dbReference>
<dbReference type="InterPro" id="IPR024478">
    <property type="entry name" value="HlyB_4HB_MCP"/>
</dbReference>
<comment type="caution">
    <text evidence="3">The sequence shown here is derived from an EMBL/GenBank/DDBJ whole genome shotgun (WGS) entry which is preliminary data.</text>
</comment>
<feature type="transmembrane region" description="Helical" evidence="1">
    <location>
        <begin position="171"/>
        <end position="191"/>
    </location>
</feature>
<evidence type="ECO:0000259" key="2">
    <source>
        <dbReference type="Pfam" id="PF12729"/>
    </source>
</evidence>
<sequence>MKDLKKYSNKTKAAFVLLIVMFIILLSNFNTLQNSKKTNEDINTIYNDRLVVARYIFQYTNELYSIKANAVEAKLNDTQKKEQITAALKNIQNINKLYLKTVLTPKEKTSLVAFLASCSAINKEAKNKNWKQVNYSSNQALQILELLSQIQSKEGKSKLTHSNTLHNDNNLLGQLQIALLVVLGGITLYLLMSKKNKITIKLPEPQSMN</sequence>
<feature type="domain" description="Chemotaxis methyl-accepting receptor HlyB-like 4HB MCP" evidence="2">
    <location>
        <begin position="10"/>
        <end position="123"/>
    </location>
</feature>
<evidence type="ECO:0000313" key="4">
    <source>
        <dbReference type="Proteomes" id="UP001243403"/>
    </source>
</evidence>
<name>A0ABT6VDC4_9FLAO</name>
<gene>
    <name evidence="3" type="ORF">QLS65_15180</name>
</gene>
<protein>
    <submittedName>
        <fullName evidence="3">MCP four helix bundle domain-containing protein</fullName>
    </submittedName>
</protein>
<keyword evidence="1" id="KW-1133">Transmembrane helix</keyword>
<keyword evidence="1" id="KW-0472">Membrane</keyword>
<evidence type="ECO:0000313" key="3">
    <source>
        <dbReference type="EMBL" id="MDI5896235.1"/>
    </source>
</evidence>
<reference evidence="3 4" key="1">
    <citation type="submission" date="2023-04" db="EMBL/GenBank/DDBJ databases">
        <title>Two novel species of Flavobacterium.</title>
        <authorList>
            <person name="Liu Q."/>
            <person name="Xin Y.-H."/>
        </authorList>
    </citation>
    <scope>NUCLEOTIDE SEQUENCE [LARGE SCALE GENOMIC DNA]</scope>
    <source>
        <strain evidence="3 4">LB1P51</strain>
    </source>
</reference>
<feature type="transmembrane region" description="Helical" evidence="1">
    <location>
        <begin position="12"/>
        <end position="29"/>
    </location>
</feature>
<keyword evidence="4" id="KW-1185">Reference proteome</keyword>
<accession>A0ABT6VDC4</accession>
<dbReference type="Proteomes" id="UP001243403">
    <property type="component" value="Unassembled WGS sequence"/>
</dbReference>
<keyword evidence="1" id="KW-0812">Transmembrane</keyword>
<evidence type="ECO:0000256" key="1">
    <source>
        <dbReference type="SAM" id="Phobius"/>
    </source>
</evidence>
<organism evidence="3 4">
    <name type="scientific">Flavobacterium algoritolerans</name>
    <dbReference type="NCBI Taxonomy" id="3041254"/>
    <lineage>
        <taxon>Bacteria</taxon>
        <taxon>Pseudomonadati</taxon>
        <taxon>Bacteroidota</taxon>
        <taxon>Flavobacteriia</taxon>
        <taxon>Flavobacteriales</taxon>
        <taxon>Flavobacteriaceae</taxon>
        <taxon>Flavobacterium</taxon>
    </lineage>
</organism>
<dbReference type="EMBL" id="JASCRZ010000008">
    <property type="protein sequence ID" value="MDI5896235.1"/>
    <property type="molecule type" value="Genomic_DNA"/>
</dbReference>
<dbReference type="RefSeq" id="WP_282718569.1">
    <property type="nucleotide sequence ID" value="NZ_JASCRZ010000008.1"/>
</dbReference>
<proteinExistence type="predicted"/>